<proteinExistence type="predicted"/>
<accession>A0ABT9TQA5</accession>
<dbReference type="Proteomes" id="UP001244563">
    <property type="component" value="Unassembled WGS sequence"/>
</dbReference>
<dbReference type="SUPFAM" id="SSF89796">
    <property type="entry name" value="CoA-transferase family III (CaiB/BaiF)"/>
    <property type="match status" value="1"/>
</dbReference>
<reference evidence="1 2" key="1">
    <citation type="submission" date="2023-07" db="EMBL/GenBank/DDBJ databases">
        <title>Sorghum-associated microbial communities from plants grown in Nebraska, USA.</title>
        <authorList>
            <person name="Schachtman D."/>
        </authorList>
    </citation>
    <scope>NUCLEOTIDE SEQUENCE [LARGE SCALE GENOMIC DNA]</scope>
    <source>
        <strain evidence="1 2">CC523</strain>
    </source>
</reference>
<evidence type="ECO:0000313" key="2">
    <source>
        <dbReference type="Proteomes" id="UP001244563"/>
    </source>
</evidence>
<protein>
    <submittedName>
        <fullName evidence="1">Crotonobetainyl-CoA:carnitine CoA-transferase CaiB-like acyl-CoA transferase</fullName>
    </submittedName>
</protein>
<sequence>MIGEWSRQIPLADVLSRLEAEGAPAAEVRFPAAAVKDQPVLDRGEVVRLRHPEADAESDLVGPGMPFLMSGAETTLDRPAPRLGQDILSQLLGYPDAKIDDLKRSGVL</sequence>
<dbReference type="InterPro" id="IPR023606">
    <property type="entry name" value="CoA-Trfase_III_dom_1_sf"/>
</dbReference>
<dbReference type="EMBL" id="JAUSSW010000007">
    <property type="protein sequence ID" value="MDQ0103063.1"/>
    <property type="molecule type" value="Genomic_DNA"/>
</dbReference>
<dbReference type="Pfam" id="PF02515">
    <property type="entry name" value="CoA_transf_3"/>
    <property type="match status" value="1"/>
</dbReference>
<dbReference type="InterPro" id="IPR003673">
    <property type="entry name" value="CoA-Trfase_fam_III"/>
</dbReference>
<dbReference type="Gene3D" id="3.40.50.10540">
    <property type="entry name" value="Crotonobetainyl-coa:carnitine coa-transferase, domain 1"/>
    <property type="match status" value="1"/>
</dbReference>
<organism evidence="1 2">
    <name type="scientific">Paenarthrobacter nicotinovorans</name>
    <name type="common">Arthrobacter nicotinovorans</name>
    <dbReference type="NCBI Taxonomy" id="29320"/>
    <lineage>
        <taxon>Bacteria</taxon>
        <taxon>Bacillati</taxon>
        <taxon>Actinomycetota</taxon>
        <taxon>Actinomycetes</taxon>
        <taxon>Micrococcales</taxon>
        <taxon>Micrococcaceae</taxon>
        <taxon>Paenarthrobacter</taxon>
    </lineage>
</organism>
<evidence type="ECO:0000313" key="1">
    <source>
        <dbReference type="EMBL" id="MDQ0103063.1"/>
    </source>
</evidence>
<comment type="caution">
    <text evidence="1">The sequence shown here is derived from an EMBL/GenBank/DDBJ whole genome shotgun (WGS) entry which is preliminary data.</text>
</comment>
<name>A0ABT9TQA5_PAENI</name>
<gene>
    <name evidence="1" type="ORF">J2T10_002720</name>
</gene>
<keyword evidence="2" id="KW-1185">Reference proteome</keyword>